<dbReference type="EMBL" id="JAUCMV010000001">
    <property type="protein sequence ID" value="KAK0422703.1"/>
    <property type="molecule type" value="Genomic_DNA"/>
</dbReference>
<dbReference type="InterPro" id="IPR038113">
    <property type="entry name" value="MITD1_C_sf"/>
</dbReference>
<name>A0AA39M6L3_9BILA</name>
<proteinExistence type="predicted"/>
<evidence type="ECO:0000313" key="1">
    <source>
        <dbReference type="EMBL" id="KAK0422703.1"/>
    </source>
</evidence>
<evidence type="ECO:0000313" key="2">
    <source>
        <dbReference type="Proteomes" id="UP001175271"/>
    </source>
</evidence>
<reference evidence="1" key="1">
    <citation type="submission" date="2023-06" db="EMBL/GenBank/DDBJ databases">
        <title>Genomic analysis of the entomopathogenic nematode Steinernema hermaphroditum.</title>
        <authorList>
            <person name="Schwarz E.M."/>
            <person name="Heppert J.K."/>
            <person name="Baniya A."/>
            <person name="Schwartz H.T."/>
            <person name="Tan C.-H."/>
            <person name="Antoshechkin I."/>
            <person name="Sternberg P.W."/>
            <person name="Goodrich-Blair H."/>
            <person name="Dillman A.R."/>
        </authorList>
    </citation>
    <scope>NUCLEOTIDE SEQUENCE</scope>
    <source>
        <strain evidence="1">PS9179</strain>
        <tissue evidence="1">Whole animal</tissue>
    </source>
</reference>
<comment type="caution">
    <text evidence="1">The sequence shown here is derived from an EMBL/GenBank/DDBJ whole genome shotgun (WGS) entry which is preliminary data.</text>
</comment>
<gene>
    <name evidence="1" type="ORF">QR680_007733</name>
</gene>
<protein>
    <submittedName>
        <fullName evidence="1">Uncharacterized protein</fullName>
    </submittedName>
</protein>
<accession>A0AA39M6L3</accession>
<organism evidence="1 2">
    <name type="scientific">Steinernema hermaphroditum</name>
    <dbReference type="NCBI Taxonomy" id="289476"/>
    <lineage>
        <taxon>Eukaryota</taxon>
        <taxon>Metazoa</taxon>
        <taxon>Ecdysozoa</taxon>
        <taxon>Nematoda</taxon>
        <taxon>Chromadorea</taxon>
        <taxon>Rhabditida</taxon>
        <taxon>Tylenchina</taxon>
        <taxon>Panagrolaimomorpha</taxon>
        <taxon>Strongyloidoidea</taxon>
        <taxon>Steinernematidae</taxon>
        <taxon>Steinernema</taxon>
    </lineage>
</organism>
<keyword evidence="2" id="KW-1185">Reference proteome</keyword>
<dbReference type="Proteomes" id="UP001175271">
    <property type="component" value="Unassembled WGS sequence"/>
</dbReference>
<dbReference type="AlphaFoldDB" id="A0AA39M6L3"/>
<dbReference type="Gene3D" id="3.30.870.30">
    <property type="entry name" value="MITD, C-terminal phospholipase D-like domain"/>
    <property type="match status" value="1"/>
</dbReference>
<sequence length="186" mass="21573">MIGSWISTTSYGSSRPTGFSFYDSFLPVFNSDTVILHIRDPYLGFQGHNPTPNDMIHYWNLYHFLLVVQQECRNIRRIYIESKFCVMVCPYLWGMIGQLFNRNVVRTIVTKDLHDRRLLVTLEKTGTQGLTKEHHEFILGRGLDIFARPRLLGALQTMTTNVNRAAAQQRSLRLMEFTVDHVKHGV</sequence>